<evidence type="ECO:0000256" key="2">
    <source>
        <dbReference type="ARBA" id="ARBA00023242"/>
    </source>
</evidence>
<gene>
    <name evidence="5" type="ORF">RJ639_024534</name>
</gene>
<dbReference type="AlphaFoldDB" id="A0AA88UZD9"/>
<evidence type="ECO:0000256" key="1">
    <source>
        <dbReference type="ARBA" id="ARBA00004123"/>
    </source>
</evidence>
<dbReference type="Proteomes" id="UP001188597">
    <property type="component" value="Unassembled WGS sequence"/>
</dbReference>
<keyword evidence="6" id="KW-1185">Reference proteome</keyword>
<dbReference type="GO" id="GO:0005634">
    <property type="term" value="C:nucleus"/>
    <property type="evidence" value="ECO:0007669"/>
    <property type="project" value="UniProtKB-SubCell"/>
</dbReference>
<accession>A0AA88UZD9</accession>
<feature type="domain" description="RED-like N-terminal" evidence="4">
    <location>
        <begin position="17"/>
        <end position="73"/>
    </location>
</feature>
<proteinExistence type="predicted"/>
<name>A0AA88UZD9_9ASTE</name>
<feature type="domain" description="RED-like N-terminal" evidence="4">
    <location>
        <begin position="88"/>
        <end position="125"/>
    </location>
</feature>
<evidence type="ECO:0000259" key="4">
    <source>
        <dbReference type="Pfam" id="PF07808"/>
    </source>
</evidence>
<organism evidence="5 6">
    <name type="scientific">Escallonia herrerae</name>
    <dbReference type="NCBI Taxonomy" id="1293975"/>
    <lineage>
        <taxon>Eukaryota</taxon>
        <taxon>Viridiplantae</taxon>
        <taxon>Streptophyta</taxon>
        <taxon>Embryophyta</taxon>
        <taxon>Tracheophyta</taxon>
        <taxon>Spermatophyta</taxon>
        <taxon>Magnoliopsida</taxon>
        <taxon>eudicotyledons</taxon>
        <taxon>Gunneridae</taxon>
        <taxon>Pentapetalae</taxon>
        <taxon>asterids</taxon>
        <taxon>campanulids</taxon>
        <taxon>Escalloniales</taxon>
        <taxon>Escalloniaceae</taxon>
        <taxon>Escallonia</taxon>
    </lineage>
</organism>
<feature type="region of interest" description="Disordered" evidence="3">
    <location>
        <begin position="123"/>
        <end position="242"/>
    </location>
</feature>
<evidence type="ECO:0000256" key="3">
    <source>
        <dbReference type="SAM" id="MobiDB-lite"/>
    </source>
</evidence>
<comment type="subcellular location">
    <subcellularLocation>
        <location evidence="1">Nucleus</location>
    </subcellularLocation>
</comment>
<dbReference type="EMBL" id="JAVXUP010003527">
    <property type="protein sequence ID" value="KAK2998720.1"/>
    <property type="molecule type" value="Genomic_DNA"/>
</dbReference>
<comment type="caution">
    <text evidence="5">The sequence shown here is derived from an EMBL/GenBank/DDBJ whole genome shotgun (WGS) entry which is preliminary data.</text>
</comment>
<protein>
    <recommendedName>
        <fullName evidence="4">RED-like N-terminal domain-containing protein</fullName>
    </recommendedName>
</protein>
<sequence length="329" mass="37304">MPSAKRNPEEKTVRRNKYTSADAHKISIEKSRYLGGDVEHTHLVKGLDYALLHKVRSEIDKKPEAGDDADEKSSAFRSLPFIQPKLEQCPNVMVAVSIDGSVPDRIAKIMSYLRLGSSGKVLKKKRKEKDGKGKLLLNPGEYDEEKKVSMPDLSKVEILAPPPPPPRNNHLDSRDKQVPAVARAEEDDIFVVEGTDYAIPSKDMSQSPISEDMEESPRNKERTSYFGEPIYGPARPAEPSRDWQSANGDYTLQAQALAGGYQGEWQDYQYAEQLAYPDQYLQQNIQPYDMEAALNIQQERRFMTQEDKDRGLGSVFKRDDQRLLQKSRC</sequence>
<feature type="region of interest" description="Disordered" evidence="3">
    <location>
        <begin position="1"/>
        <end position="21"/>
    </location>
</feature>
<dbReference type="Pfam" id="PF07808">
    <property type="entry name" value="RED_N"/>
    <property type="match status" value="2"/>
</dbReference>
<reference evidence="5" key="1">
    <citation type="submission" date="2022-12" db="EMBL/GenBank/DDBJ databases">
        <title>Draft genome assemblies for two species of Escallonia (Escalloniales).</title>
        <authorList>
            <person name="Chanderbali A."/>
            <person name="Dervinis C."/>
            <person name="Anghel I."/>
            <person name="Soltis D."/>
            <person name="Soltis P."/>
            <person name="Zapata F."/>
        </authorList>
    </citation>
    <scope>NUCLEOTIDE SEQUENCE</scope>
    <source>
        <strain evidence="5">UCBG64.0493</strain>
        <tissue evidence="5">Leaf</tissue>
    </source>
</reference>
<feature type="compositionally biased region" description="Basic and acidic residues" evidence="3">
    <location>
        <begin position="1"/>
        <end position="13"/>
    </location>
</feature>
<evidence type="ECO:0000313" key="5">
    <source>
        <dbReference type="EMBL" id="KAK2998720.1"/>
    </source>
</evidence>
<dbReference type="InterPro" id="IPR012916">
    <property type="entry name" value="RED_N"/>
</dbReference>
<keyword evidence="2" id="KW-0539">Nucleus</keyword>
<evidence type="ECO:0000313" key="6">
    <source>
        <dbReference type="Proteomes" id="UP001188597"/>
    </source>
</evidence>
<dbReference type="InterPro" id="IPR039896">
    <property type="entry name" value="Red-like"/>
</dbReference>
<dbReference type="PANTHER" id="PTHR12765">
    <property type="entry name" value="RED PROTEIN IK FACTOR CYTOKINE IK"/>
    <property type="match status" value="1"/>
</dbReference>